<dbReference type="InterPro" id="IPR000048">
    <property type="entry name" value="IQ_motif_EF-hand-BS"/>
</dbReference>
<gene>
    <name evidence="6" type="ORF">PG996_005368</name>
</gene>
<evidence type="ECO:0000256" key="1">
    <source>
        <dbReference type="ARBA" id="ARBA00004123"/>
    </source>
</evidence>
<feature type="compositionally biased region" description="Acidic residues" evidence="5">
    <location>
        <begin position="501"/>
        <end position="512"/>
    </location>
</feature>
<comment type="subcellular location">
    <subcellularLocation>
        <location evidence="2">Cytoplasm</location>
    </subcellularLocation>
    <subcellularLocation>
        <location evidence="1">Nucleus</location>
    </subcellularLocation>
</comment>
<dbReference type="EMBL" id="JAQQWM010000003">
    <property type="protein sequence ID" value="KAK8072020.1"/>
    <property type="molecule type" value="Genomic_DNA"/>
</dbReference>
<dbReference type="Pfam" id="PF00612">
    <property type="entry name" value="IQ"/>
    <property type="match status" value="1"/>
</dbReference>
<evidence type="ECO:0000313" key="7">
    <source>
        <dbReference type="Proteomes" id="UP001446871"/>
    </source>
</evidence>
<dbReference type="PROSITE" id="PS50096">
    <property type="entry name" value="IQ"/>
    <property type="match status" value="1"/>
</dbReference>
<evidence type="ECO:0000313" key="6">
    <source>
        <dbReference type="EMBL" id="KAK8072020.1"/>
    </source>
</evidence>
<evidence type="ECO:0000256" key="5">
    <source>
        <dbReference type="SAM" id="MobiDB-lite"/>
    </source>
</evidence>
<feature type="region of interest" description="Disordered" evidence="5">
    <location>
        <begin position="1"/>
        <end position="192"/>
    </location>
</feature>
<feature type="compositionally biased region" description="Basic residues" evidence="5">
    <location>
        <begin position="112"/>
        <end position="122"/>
    </location>
</feature>
<reference evidence="6 7" key="1">
    <citation type="submission" date="2023-01" db="EMBL/GenBank/DDBJ databases">
        <title>Analysis of 21 Apiospora genomes using comparative genomics revels a genus with tremendous synthesis potential of carbohydrate active enzymes and secondary metabolites.</title>
        <authorList>
            <person name="Sorensen T."/>
        </authorList>
    </citation>
    <scope>NUCLEOTIDE SEQUENCE [LARGE SCALE GENOMIC DNA]</scope>
    <source>
        <strain evidence="6 7">CBS 83171</strain>
    </source>
</reference>
<dbReference type="PANTHER" id="PTHR31250">
    <property type="entry name" value="IQ DOMAIN-CONTAINING PROTEIN IQM3"/>
    <property type="match status" value="1"/>
</dbReference>
<dbReference type="Proteomes" id="UP001446871">
    <property type="component" value="Unassembled WGS sequence"/>
</dbReference>
<keyword evidence="3" id="KW-0963">Cytoplasm</keyword>
<evidence type="ECO:0008006" key="8">
    <source>
        <dbReference type="Google" id="ProtNLM"/>
    </source>
</evidence>
<accession>A0ABR1VP83</accession>
<feature type="compositionally biased region" description="Acidic residues" evidence="5">
    <location>
        <begin position="320"/>
        <end position="330"/>
    </location>
</feature>
<feature type="compositionally biased region" description="Basic and acidic residues" evidence="5">
    <location>
        <begin position="309"/>
        <end position="319"/>
    </location>
</feature>
<evidence type="ECO:0000256" key="4">
    <source>
        <dbReference type="ARBA" id="ARBA00023242"/>
    </source>
</evidence>
<name>A0ABR1VP83_9PEZI</name>
<feature type="region of interest" description="Disordered" evidence="5">
    <location>
        <begin position="254"/>
        <end position="349"/>
    </location>
</feature>
<feature type="compositionally biased region" description="Polar residues" evidence="5">
    <location>
        <begin position="72"/>
        <end position="81"/>
    </location>
</feature>
<dbReference type="PANTHER" id="PTHR31250:SF27">
    <property type="entry name" value="IQ DOMAIN-CONTAINING PROTEIN IQM5"/>
    <property type="match status" value="1"/>
</dbReference>
<dbReference type="InterPro" id="IPR044159">
    <property type="entry name" value="IQM"/>
</dbReference>
<feature type="region of interest" description="Disordered" evidence="5">
    <location>
        <begin position="461"/>
        <end position="513"/>
    </location>
</feature>
<feature type="region of interest" description="Disordered" evidence="5">
    <location>
        <begin position="674"/>
        <end position="730"/>
    </location>
</feature>
<protein>
    <recommendedName>
        <fullName evidence="8">IQ domain-containing protein IQM6</fullName>
    </recommendedName>
</protein>
<feature type="compositionally biased region" description="Basic and acidic residues" evidence="5">
    <location>
        <begin position="99"/>
        <end position="111"/>
    </location>
</feature>
<comment type="caution">
    <text evidence="6">The sequence shown here is derived from an EMBL/GenBank/DDBJ whole genome shotgun (WGS) entry which is preliminary data.</text>
</comment>
<dbReference type="SMART" id="SM00015">
    <property type="entry name" value="IQ"/>
    <property type="match status" value="1"/>
</dbReference>
<feature type="compositionally biased region" description="Basic and acidic residues" evidence="5">
    <location>
        <begin position="674"/>
        <end position="705"/>
    </location>
</feature>
<feature type="compositionally biased region" description="Low complexity" evidence="5">
    <location>
        <begin position="163"/>
        <end position="190"/>
    </location>
</feature>
<evidence type="ECO:0000256" key="3">
    <source>
        <dbReference type="ARBA" id="ARBA00022490"/>
    </source>
</evidence>
<organism evidence="6 7">
    <name type="scientific">Apiospora saccharicola</name>
    <dbReference type="NCBI Taxonomy" id="335842"/>
    <lineage>
        <taxon>Eukaryota</taxon>
        <taxon>Fungi</taxon>
        <taxon>Dikarya</taxon>
        <taxon>Ascomycota</taxon>
        <taxon>Pezizomycotina</taxon>
        <taxon>Sordariomycetes</taxon>
        <taxon>Xylariomycetidae</taxon>
        <taxon>Amphisphaeriales</taxon>
        <taxon>Apiosporaceae</taxon>
        <taxon>Apiospora</taxon>
    </lineage>
</organism>
<evidence type="ECO:0000256" key="2">
    <source>
        <dbReference type="ARBA" id="ARBA00004496"/>
    </source>
</evidence>
<keyword evidence="7" id="KW-1185">Reference proteome</keyword>
<sequence>MTDTSPQPRLYGEEAGEPIAIASQPLDNTQTPPPEPRPAPALEGSQPQRPLTPPPESSRGSPQEIESKAPSLDTTVSPSRSTRSHQEYLDSLQPPSGDEIQRLAELQDQRARERKQHTHDLRHKSADIAKTEASAQRDFMESRQHECIQSTLKQAQAARSSHESGGSNSSSSSSSSNTRSAAVAAAAAASPPVEGVDAATAAADNDALDSLQIKAATLIQRRYRGYRVRREMKGLNLDASTRWTHAIRDAKWHNLNTPRPRGSGATSTDDGDNENNEGATGDAGVRPQSSRSAARQNWKKVAAIAMRANGDEDSSHSESESESSDLEEISENMTEKQKEKIRKRRAKAKYKRRKKAKMMGLQYFLEMVDVKHRYGSNLRRYHEVWKKADTNENYFYWLDYGAGKDFELEGCPRDRLEREQVRYLSREERQHYLVKVDGEGRLCWAKNGLRLDTTEQWKDSVNGIVPVDDPTPAYSPDIESHSQQRQDPVGNPEDRDSTSGSDEDSDASDSELEAARAAKYANPTMDEARGIKKVKHVSAATVFNRLMRKSVKKNTWIFVADTSFRLYVGIKASGAFQHSSFLQGSRISAAGLIKIKNGRLSSLSPLSGHYRPPAANFRAFVHSLRDEGVDMSHVSISKSYAVLVGLEAYVKTRRKGKGAVHKATLHRDKILDPAEVARREEAERDKSESAAKERQFLQKEEEAKRGASRSGGMRLLQKLGFRSREKKNKQ</sequence>
<proteinExistence type="predicted"/>
<keyword evidence="4" id="KW-0539">Nucleus</keyword>
<feature type="compositionally biased region" description="Basic residues" evidence="5">
    <location>
        <begin position="339"/>
        <end position="349"/>
    </location>
</feature>